<dbReference type="InterPro" id="IPR021778">
    <property type="entry name" value="Se/S_carrier-like"/>
</dbReference>
<evidence type="ECO:0000313" key="3">
    <source>
        <dbReference type="Proteomes" id="UP000242850"/>
    </source>
</evidence>
<evidence type="ECO:0000259" key="1">
    <source>
        <dbReference type="Pfam" id="PF11823"/>
    </source>
</evidence>
<protein>
    <recommendedName>
        <fullName evidence="1">Putative Se/S carrier protein-like domain-containing protein</fullName>
    </recommendedName>
</protein>
<dbReference type="EMBL" id="FNUK01000014">
    <property type="protein sequence ID" value="SEF87355.1"/>
    <property type="molecule type" value="Genomic_DNA"/>
</dbReference>
<keyword evidence="3" id="KW-1185">Reference proteome</keyword>
<reference evidence="3" key="1">
    <citation type="submission" date="2016-10" db="EMBL/GenBank/DDBJ databases">
        <authorList>
            <person name="Varghese N."/>
            <person name="Submissions S."/>
        </authorList>
    </citation>
    <scope>NUCLEOTIDE SEQUENCE [LARGE SCALE GENOMIC DNA]</scope>
    <source>
        <strain evidence="3">DSM 5463</strain>
    </source>
</reference>
<dbReference type="OrthoDB" id="3192849at2"/>
<gene>
    <name evidence="2" type="ORF">SAMN05660865_01225</name>
</gene>
<sequence>MEYVVTFYTQNGAFKFQRFLKEKGIEVMLMPTPRVLSSSCGIAATFKYEGNIQGFIIEEVEGIFIKDDFEYKVVYKE</sequence>
<feature type="domain" description="Putative Se/S carrier protein-like" evidence="1">
    <location>
        <begin position="2"/>
        <end position="49"/>
    </location>
</feature>
<dbReference type="Proteomes" id="UP000242850">
    <property type="component" value="Unassembled WGS sequence"/>
</dbReference>
<dbReference type="AlphaFoldDB" id="A0A1H5VJ17"/>
<proteinExistence type="predicted"/>
<name>A0A1H5VJ17_9CLOT</name>
<dbReference type="Pfam" id="PF11823">
    <property type="entry name" value="Se_S_carrier"/>
    <property type="match status" value="1"/>
</dbReference>
<evidence type="ECO:0000313" key="2">
    <source>
        <dbReference type="EMBL" id="SEF87355.1"/>
    </source>
</evidence>
<organism evidence="2 3">
    <name type="scientific">Caloramator fervidus</name>
    <dbReference type="NCBI Taxonomy" id="29344"/>
    <lineage>
        <taxon>Bacteria</taxon>
        <taxon>Bacillati</taxon>
        <taxon>Bacillota</taxon>
        <taxon>Clostridia</taxon>
        <taxon>Eubacteriales</taxon>
        <taxon>Clostridiaceae</taxon>
        <taxon>Caloramator</taxon>
    </lineage>
</organism>
<accession>A0A1H5VJ17</accession>
<dbReference type="RefSeq" id="WP_103896178.1">
    <property type="nucleotide sequence ID" value="NZ_FNUK01000014.1"/>
</dbReference>